<sequence length="177" mass="20140">MTGAVVIGRRQVKVTEEQARITGRQADIMDHQVEVERAKLRADLYDRRLAVFKACQAYVRETTSVPFDFEASFETAQEISDRLEEAEFLFAGDVRNEIREVSKRADAIVKERIILLQLASSEAKRLMPSSKYYQQKEKIANLANALRDELPGLSQIMGEEMRLYIPRGNSRGDSTPS</sequence>
<gene>
    <name evidence="1" type="ORF">BES08_10965</name>
</gene>
<dbReference type="KEGG" id="nre:BES08_10965"/>
<name>A0A1D8A540_9SPHN</name>
<dbReference type="EMBL" id="CP017075">
    <property type="protein sequence ID" value="AOR77212.1"/>
    <property type="molecule type" value="Genomic_DNA"/>
</dbReference>
<evidence type="ECO:0000313" key="1">
    <source>
        <dbReference type="EMBL" id="AOR77212.1"/>
    </source>
</evidence>
<dbReference type="AlphaFoldDB" id="A0A1D8A540"/>
<dbReference type="Proteomes" id="UP000094626">
    <property type="component" value="Chromosome"/>
</dbReference>
<evidence type="ECO:0000313" key="2">
    <source>
        <dbReference type="Proteomes" id="UP000094626"/>
    </source>
</evidence>
<keyword evidence="2" id="KW-1185">Reference proteome</keyword>
<organism evidence="1 2">
    <name type="scientific">Novosphingobium resinovorum</name>
    <dbReference type="NCBI Taxonomy" id="158500"/>
    <lineage>
        <taxon>Bacteria</taxon>
        <taxon>Pseudomonadati</taxon>
        <taxon>Pseudomonadota</taxon>
        <taxon>Alphaproteobacteria</taxon>
        <taxon>Sphingomonadales</taxon>
        <taxon>Sphingomonadaceae</taxon>
        <taxon>Novosphingobium</taxon>
    </lineage>
</organism>
<proteinExistence type="predicted"/>
<reference evidence="2" key="1">
    <citation type="journal article" date="2017" name="J. Biotechnol.">
        <title>Complete genome sequence of Novosphingobium resinovorum SA1, a versatile xenobiotic-degrading bacterium capable of utilizing sulfanilic acid.</title>
        <authorList>
            <person name="Hegedus B."/>
            <person name="Kos P.B."/>
            <person name="Balint B."/>
            <person name="Maroti G."/>
            <person name="Gan H.M."/>
            <person name="Perei K."/>
            <person name="Rakhely G."/>
        </authorList>
    </citation>
    <scope>NUCLEOTIDE SEQUENCE [LARGE SCALE GENOMIC DNA]</scope>
    <source>
        <strain evidence="2">SA1</strain>
    </source>
</reference>
<protein>
    <submittedName>
        <fullName evidence="1">Uncharacterized protein</fullName>
    </submittedName>
</protein>
<accession>A0A1D8A540</accession>